<evidence type="ECO:0000313" key="1">
    <source>
        <dbReference type="EMBL" id="CAD8081310.1"/>
    </source>
</evidence>
<name>A0A8S1MM69_PARPR</name>
<protein>
    <submittedName>
        <fullName evidence="1">Uncharacterized protein</fullName>
    </submittedName>
</protein>
<keyword evidence="2" id="KW-1185">Reference proteome</keyword>
<dbReference type="Proteomes" id="UP000688137">
    <property type="component" value="Unassembled WGS sequence"/>
</dbReference>
<gene>
    <name evidence="1" type="ORF">PPRIM_AZ9-3.1.T0650156</name>
</gene>
<proteinExistence type="predicted"/>
<accession>A0A8S1MM69</accession>
<reference evidence="1" key="1">
    <citation type="submission" date="2021-01" db="EMBL/GenBank/DDBJ databases">
        <authorList>
            <consortium name="Genoscope - CEA"/>
            <person name="William W."/>
        </authorList>
    </citation>
    <scope>NUCLEOTIDE SEQUENCE</scope>
</reference>
<organism evidence="1 2">
    <name type="scientific">Paramecium primaurelia</name>
    <dbReference type="NCBI Taxonomy" id="5886"/>
    <lineage>
        <taxon>Eukaryota</taxon>
        <taxon>Sar</taxon>
        <taxon>Alveolata</taxon>
        <taxon>Ciliophora</taxon>
        <taxon>Intramacronucleata</taxon>
        <taxon>Oligohymenophorea</taxon>
        <taxon>Peniculida</taxon>
        <taxon>Parameciidae</taxon>
        <taxon>Paramecium</taxon>
    </lineage>
</organism>
<comment type="caution">
    <text evidence="1">The sequence shown here is derived from an EMBL/GenBank/DDBJ whole genome shotgun (WGS) entry which is preliminary data.</text>
</comment>
<evidence type="ECO:0000313" key="2">
    <source>
        <dbReference type="Proteomes" id="UP000688137"/>
    </source>
</evidence>
<dbReference type="EMBL" id="CAJJDM010000067">
    <property type="protein sequence ID" value="CAD8081310.1"/>
    <property type="molecule type" value="Genomic_DNA"/>
</dbReference>
<dbReference type="AlphaFoldDB" id="A0A8S1MM69"/>
<sequence length="89" mass="10739">MFLEITFIIKMKSLQREAIDSQKNQLRNILQDILQIDNPNFHQSKRPPIEQIMELRQIQLFNILFYYSITIQSQNQKEAQISSIFHLYI</sequence>